<evidence type="ECO:0000256" key="4">
    <source>
        <dbReference type="RuleBase" id="RU004262"/>
    </source>
</evidence>
<accession>A0A0L7KT40</accession>
<organism evidence="7 8">
    <name type="scientific">Operophtera brumata</name>
    <name type="common">Winter moth</name>
    <name type="synonym">Phalaena brumata</name>
    <dbReference type="NCBI Taxonomy" id="104452"/>
    <lineage>
        <taxon>Eukaryota</taxon>
        <taxon>Metazoa</taxon>
        <taxon>Ecdysozoa</taxon>
        <taxon>Arthropoda</taxon>
        <taxon>Hexapoda</taxon>
        <taxon>Insecta</taxon>
        <taxon>Pterygota</taxon>
        <taxon>Neoptera</taxon>
        <taxon>Endopterygota</taxon>
        <taxon>Lepidoptera</taxon>
        <taxon>Glossata</taxon>
        <taxon>Ditrysia</taxon>
        <taxon>Geometroidea</taxon>
        <taxon>Geometridae</taxon>
        <taxon>Larentiinae</taxon>
        <taxon>Operophtera</taxon>
    </lineage>
</organism>
<evidence type="ECO:0000256" key="2">
    <source>
        <dbReference type="ARBA" id="ARBA00010701"/>
    </source>
</evidence>
<evidence type="ECO:0000256" key="1">
    <source>
        <dbReference type="ARBA" id="ARBA00004613"/>
    </source>
</evidence>
<gene>
    <name evidence="7" type="ORF">OBRU01_14992</name>
</gene>
<evidence type="ECO:0000256" key="3">
    <source>
        <dbReference type="ARBA" id="ARBA00022525"/>
    </source>
</evidence>
<dbReference type="EMBL" id="JTDY01005944">
    <property type="protein sequence ID" value="KOB66442.1"/>
    <property type="molecule type" value="Genomic_DNA"/>
</dbReference>
<comment type="subcellular location">
    <subcellularLocation>
        <location evidence="1">Secreted</location>
    </subcellularLocation>
</comment>
<keyword evidence="8" id="KW-1185">Reference proteome</keyword>
<sequence length="332" mass="36507">QHTQILNFRYALLVYSVSVCAARSNQEPAKFTFRSVRDSVLPAIQPLIAAGSNGCLYPKTTSEYFKNFFGLSYDQMQAKNASPQQNITIDLITKTGQVKNILTDTKKLRNLVHHSDKIVVLIHGFGESSEGEMVQALSSELLKQHGLKIFALDGRNVMTLEYLRSSTHSRFMGEMLGQSLSHLLCSFLAEGHDPSKISLIGHSLGSHIAGTAGKQVYQLTGKLLGRITALDPAGPCFHNVRHKDFYPNGGMSQPGCMFYICDHSRAWEFYAESINKPKAFPARKCFNWATFSAGKCNKSELAFMGVDSEEGSEGMYFLSTAPSSPFGLGPTG</sequence>
<feature type="non-terminal residue" evidence="7">
    <location>
        <position position="332"/>
    </location>
</feature>
<dbReference type="AlphaFoldDB" id="A0A0L7KT40"/>
<dbReference type="GO" id="GO:0016042">
    <property type="term" value="P:lipid catabolic process"/>
    <property type="evidence" value="ECO:0007669"/>
    <property type="project" value="TreeGrafter"/>
</dbReference>
<feature type="domain" description="Lipase" evidence="6">
    <location>
        <begin position="86"/>
        <end position="239"/>
    </location>
</feature>
<comment type="similarity">
    <text evidence="2 4">Belongs to the AB hydrolase superfamily. Lipase family.</text>
</comment>
<keyword evidence="5" id="KW-0732">Signal</keyword>
<evidence type="ECO:0000313" key="7">
    <source>
        <dbReference type="EMBL" id="KOB66442.1"/>
    </source>
</evidence>
<proteinExistence type="inferred from homology"/>
<feature type="non-terminal residue" evidence="7">
    <location>
        <position position="1"/>
    </location>
</feature>
<name>A0A0L7KT40_OPEBR</name>
<dbReference type="GO" id="GO:0017171">
    <property type="term" value="F:serine hydrolase activity"/>
    <property type="evidence" value="ECO:0007669"/>
    <property type="project" value="TreeGrafter"/>
</dbReference>
<evidence type="ECO:0000259" key="6">
    <source>
        <dbReference type="Pfam" id="PF00151"/>
    </source>
</evidence>
<keyword evidence="3" id="KW-0964">Secreted</keyword>
<dbReference type="InterPro" id="IPR013818">
    <property type="entry name" value="Lipase"/>
</dbReference>
<dbReference type="Proteomes" id="UP000037510">
    <property type="component" value="Unassembled WGS sequence"/>
</dbReference>
<dbReference type="PRINTS" id="PR00821">
    <property type="entry name" value="TAGLIPASE"/>
</dbReference>
<reference evidence="7 8" key="1">
    <citation type="journal article" date="2015" name="Genome Biol. Evol.">
        <title>The genome of winter moth (Operophtera brumata) provides a genomic perspective on sexual dimorphism and phenology.</title>
        <authorList>
            <person name="Derks M.F."/>
            <person name="Smit S."/>
            <person name="Salis L."/>
            <person name="Schijlen E."/>
            <person name="Bossers A."/>
            <person name="Mateman C."/>
            <person name="Pijl A.S."/>
            <person name="de Ridder D."/>
            <person name="Groenen M.A."/>
            <person name="Visser M.E."/>
            <person name="Megens H.J."/>
        </authorList>
    </citation>
    <scope>NUCLEOTIDE SEQUENCE [LARGE SCALE GENOMIC DNA]</scope>
    <source>
        <strain evidence="7">WM2013NL</strain>
        <tissue evidence="7">Head and thorax</tissue>
    </source>
</reference>
<comment type="caution">
    <text evidence="7">The sequence shown here is derived from an EMBL/GenBank/DDBJ whole genome shotgun (WGS) entry which is preliminary data.</text>
</comment>
<evidence type="ECO:0000256" key="5">
    <source>
        <dbReference type="SAM" id="SignalP"/>
    </source>
</evidence>
<feature type="chain" id="PRO_5005572768" evidence="5">
    <location>
        <begin position="23"/>
        <end position="332"/>
    </location>
</feature>
<dbReference type="InterPro" id="IPR029058">
    <property type="entry name" value="AB_hydrolase_fold"/>
</dbReference>
<dbReference type="Pfam" id="PF00151">
    <property type="entry name" value="Lipase"/>
    <property type="match status" value="1"/>
</dbReference>
<dbReference type="PANTHER" id="PTHR11610">
    <property type="entry name" value="LIPASE"/>
    <property type="match status" value="1"/>
</dbReference>
<dbReference type="Gene3D" id="3.40.50.1820">
    <property type="entry name" value="alpha/beta hydrolase"/>
    <property type="match status" value="2"/>
</dbReference>
<dbReference type="STRING" id="104452.A0A0L7KT40"/>
<dbReference type="InterPro" id="IPR000734">
    <property type="entry name" value="TAG_lipase"/>
</dbReference>
<protein>
    <submittedName>
        <fullName evidence="7">Putative lipase</fullName>
    </submittedName>
</protein>
<dbReference type="GO" id="GO:0016298">
    <property type="term" value="F:lipase activity"/>
    <property type="evidence" value="ECO:0007669"/>
    <property type="project" value="InterPro"/>
</dbReference>
<dbReference type="GO" id="GO:0005615">
    <property type="term" value="C:extracellular space"/>
    <property type="evidence" value="ECO:0007669"/>
    <property type="project" value="TreeGrafter"/>
</dbReference>
<feature type="signal peptide" evidence="5">
    <location>
        <begin position="1"/>
        <end position="22"/>
    </location>
</feature>
<dbReference type="PANTHER" id="PTHR11610:SF173">
    <property type="entry name" value="LIPASE DOMAIN-CONTAINING PROTEIN-RELATED"/>
    <property type="match status" value="1"/>
</dbReference>
<evidence type="ECO:0000313" key="8">
    <source>
        <dbReference type="Proteomes" id="UP000037510"/>
    </source>
</evidence>
<dbReference type="SUPFAM" id="SSF53474">
    <property type="entry name" value="alpha/beta-Hydrolases"/>
    <property type="match status" value="1"/>
</dbReference>